<dbReference type="PIRSF" id="PIRSF028135">
    <property type="entry name" value="UCP028135_HipA-like"/>
    <property type="match status" value="1"/>
</dbReference>
<evidence type="ECO:0000256" key="2">
    <source>
        <dbReference type="ARBA" id="ARBA00022679"/>
    </source>
</evidence>
<organism evidence="5 6">
    <name type="scientific">Pseudomonas fluorescens</name>
    <dbReference type="NCBI Taxonomy" id="294"/>
    <lineage>
        <taxon>Bacteria</taxon>
        <taxon>Pseudomonadati</taxon>
        <taxon>Pseudomonadota</taxon>
        <taxon>Gammaproteobacteria</taxon>
        <taxon>Pseudomonadales</taxon>
        <taxon>Pseudomonadaceae</taxon>
        <taxon>Pseudomonas</taxon>
    </lineage>
</organism>
<reference evidence="5 6" key="1">
    <citation type="submission" date="2018-12" db="EMBL/GenBank/DDBJ databases">
        <authorList>
            <consortium name="Pathogen Informatics"/>
        </authorList>
    </citation>
    <scope>NUCLEOTIDE SEQUENCE [LARGE SCALE GENOMIC DNA]</scope>
    <source>
        <strain evidence="5 6">NCTC10783</strain>
    </source>
</reference>
<dbReference type="Pfam" id="PF07804">
    <property type="entry name" value="HipA_C"/>
    <property type="match status" value="1"/>
</dbReference>
<keyword evidence="3" id="KW-0418">Kinase</keyword>
<evidence type="ECO:0000256" key="1">
    <source>
        <dbReference type="ARBA" id="ARBA00010164"/>
    </source>
</evidence>
<feature type="domain" description="HipA-like C-terminal" evidence="4">
    <location>
        <begin position="166"/>
        <end position="383"/>
    </location>
</feature>
<dbReference type="AlphaFoldDB" id="A0A3S5E5E6"/>
<dbReference type="PANTHER" id="PTHR37419:SF8">
    <property type="entry name" value="TOXIN YJJJ"/>
    <property type="match status" value="1"/>
</dbReference>
<dbReference type="Proteomes" id="UP000278078">
    <property type="component" value="Chromosome"/>
</dbReference>
<dbReference type="GO" id="GO:0005829">
    <property type="term" value="C:cytosol"/>
    <property type="evidence" value="ECO:0007669"/>
    <property type="project" value="TreeGrafter"/>
</dbReference>
<sequence>MPKELTVQVFADGAWQDAYKLSFENPMDPREGTCITGYILDYYLANTEHEDSYFEHSVSVVHRLDMNFVTTKGYPAFLLDIIPAGAAFRSLKKRFASLKPDDVALELFLLERCTPSPIGHMRIKQSLPYLAEGEPMGFSFQVVAERNTEFLEYAYEQGAAIGGATGAGGEAPKLLLAESHSGLLFAEATLPAEQTKRHWFVKFPRNRSESIDKDILRAEYHYYKAISKIGMNTISTDGLELVDDGESRPSLWMPRFDREVTERGILRHPVESIYSVCNVTEHGAFLGHEFVLGRLIENWVAAGQVHDIFQLALEYISRDLLNRILGNSDNHGRNISIMRNAGQLRLAPIYDLAPMVLDPDGITRVLKWDNERAGAPDWRAACQVWGEGVIDDSLFDALREEAQRFRALPDLLVDMPASVRNAQSIPVNNLDTRLKEWGLL</sequence>
<evidence type="ECO:0000313" key="5">
    <source>
        <dbReference type="EMBL" id="VEE50052.1"/>
    </source>
</evidence>
<gene>
    <name evidence="5" type="ORF">NCTC10783_06016</name>
</gene>
<keyword evidence="2" id="KW-0808">Transferase</keyword>
<comment type="similarity">
    <text evidence="1">Belongs to the HipA Ser/Thr kinase family.</text>
</comment>
<dbReference type="InterPro" id="IPR016869">
    <property type="entry name" value="UCP028135_HipA-like"/>
</dbReference>
<dbReference type="GO" id="GO:0004674">
    <property type="term" value="F:protein serine/threonine kinase activity"/>
    <property type="evidence" value="ECO:0007669"/>
    <property type="project" value="TreeGrafter"/>
</dbReference>
<dbReference type="InterPro" id="IPR012893">
    <property type="entry name" value="HipA-like_C"/>
</dbReference>
<dbReference type="InterPro" id="IPR052028">
    <property type="entry name" value="HipA_Ser/Thr_kinase"/>
</dbReference>
<evidence type="ECO:0000259" key="4">
    <source>
        <dbReference type="Pfam" id="PF07804"/>
    </source>
</evidence>
<protein>
    <submittedName>
        <fullName evidence="5">Hipa-like c-terminal domain protein</fullName>
    </submittedName>
</protein>
<dbReference type="EMBL" id="LR134300">
    <property type="protein sequence ID" value="VEE50052.1"/>
    <property type="molecule type" value="Genomic_DNA"/>
</dbReference>
<proteinExistence type="inferred from homology"/>
<evidence type="ECO:0000256" key="3">
    <source>
        <dbReference type="ARBA" id="ARBA00022777"/>
    </source>
</evidence>
<name>A0A3S5E5E6_PSEFL</name>
<evidence type="ECO:0000313" key="6">
    <source>
        <dbReference type="Proteomes" id="UP000278078"/>
    </source>
</evidence>
<accession>A0A3S5E5E6</accession>
<dbReference type="PANTHER" id="PTHR37419">
    <property type="entry name" value="SERINE/THREONINE-PROTEIN KINASE TOXIN HIPA"/>
    <property type="match status" value="1"/>
</dbReference>